<accession>A0ABV8YJU5</accession>
<proteinExistence type="predicted"/>
<organism evidence="5 6">
    <name type="scientific">Streptomyces xiangluensis</name>
    <dbReference type="NCBI Taxonomy" id="2665720"/>
    <lineage>
        <taxon>Bacteria</taxon>
        <taxon>Bacillati</taxon>
        <taxon>Actinomycetota</taxon>
        <taxon>Actinomycetes</taxon>
        <taxon>Kitasatosporales</taxon>
        <taxon>Streptomycetaceae</taxon>
        <taxon>Streptomyces</taxon>
    </lineage>
</organism>
<evidence type="ECO:0000313" key="5">
    <source>
        <dbReference type="EMBL" id="MFC4464595.1"/>
    </source>
</evidence>
<comment type="caution">
    <text evidence="5">The sequence shown here is derived from an EMBL/GenBank/DDBJ whole genome shotgun (WGS) entry which is preliminary data.</text>
</comment>
<name>A0ABV8YJU5_9ACTN</name>
<dbReference type="Gene3D" id="1.10.10.60">
    <property type="entry name" value="Homeodomain-like"/>
    <property type="match status" value="1"/>
</dbReference>
<dbReference type="Pfam" id="PF14525">
    <property type="entry name" value="AraC_binding_2"/>
    <property type="match status" value="1"/>
</dbReference>
<dbReference type="Pfam" id="PF12833">
    <property type="entry name" value="HTH_18"/>
    <property type="match status" value="1"/>
</dbReference>
<evidence type="ECO:0000259" key="4">
    <source>
        <dbReference type="PROSITE" id="PS01124"/>
    </source>
</evidence>
<feature type="domain" description="HTH araC/xylS-type" evidence="4">
    <location>
        <begin position="211"/>
        <end position="312"/>
    </location>
</feature>
<dbReference type="EMBL" id="JBHSFG010000016">
    <property type="protein sequence ID" value="MFC4464595.1"/>
    <property type="molecule type" value="Genomic_DNA"/>
</dbReference>
<keyword evidence="3" id="KW-0804">Transcription</keyword>
<dbReference type="PANTHER" id="PTHR46796">
    <property type="entry name" value="HTH-TYPE TRANSCRIPTIONAL ACTIVATOR RHAS-RELATED"/>
    <property type="match status" value="1"/>
</dbReference>
<dbReference type="InterPro" id="IPR050204">
    <property type="entry name" value="AraC_XylS_family_regulators"/>
</dbReference>
<evidence type="ECO:0000256" key="3">
    <source>
        <dbReference type="ARBA" id="ARBA00023163"/>
    </source>
</evidence>
<evidence type="ECO:0000256" key="2">
    <source>
        <dbReference type="ARBA" id="ARBA00023125"/>
    </source>
</evidence>
<dbReference type="SUPFAM" id="SSF46689">
    <property type="entry name" value="Homeodomain-like"/>
    <property type="match status" value="1"/>
</dbReference>
<keyword evidence="1" id="KW-0805">Transcription regulation</keyword>
<dbReference type="InterPro" id="IPR035418">
    <property type="entry name" value="AraC-bd_2"/>
</dbReference>
<dbReference type="SMART" id="SM00342">
    <property type="entry name" value="HTH_ARAC"/>
    <property type="match status" value="1"/>
</dbReference>
<sequence>MRTIVTTDSVARADRFDHWAHEISRMFTGLDTRPVTRAPFHGQAASDQFGLLHLSSISAGPLQVRRTARLVAQHEEDFYKVALQVKGTCVIEQDGVCSTLGAGDIAICDTSRPYSFTYDADFRTVLMLVPRPMLPVRPDAVRSLTARRMTADSGVGAVVGSFLRSLGEQSRDCKGPAAGSLMDGAVSLVTALVMEKLARSAPIAPQDAMMLCIRTHIETRLSAPDLTPDSIAEAHGISRRYLFKLFAAQDLTVAGWIRTRRLERCARDLANPSRAEQSISMVAARWGLLDCRHFSRVFKAEYGETPRDFRRRALDGATRS</sequence>
<evidence type="ECO:0000256" key="1">
    <source>
        <dbReference type="ARBA" id="ARBA00023015"/>
    </source>
</evidence>
<gene>
    <name evidence="5" type="ORF">ACFPH6_08490</name>
</gene>
<dbReference type="PANTHER" id="PTHR46796:SF6">
    <property type="entry name" value="ARAC SUBFAMILY"/>
    <property type="match status" value="1"/>
</dbReference>
<keyword evidence="6" id="KW-1185">Reference proteome</keyword>
<dbReference type="RefSeq" id="WP_386339631.1">
    <property type="nucleotide sequence ID" value="NZ_JBHSFG010000016.1"/>
</dbReference>
<dbReference type="InterPro" id="IPR018060">
    <property type="entry name" value="HTH_AraC"/>
</dbReference>
<keyword evidence="2" id="KW-0238">DNA-binding</keyword>
<dbReference type="PROSITE" id="PS01124">
    <property type="entry name" value="HTH_ARAC_FAMILY_2"/>
    <property type="match status" value="1"/>
</dbReference>
<evidence type="ECO:0000313" key="6">
    <source>
        <dbReference type="Proteomes" id="UP001596012"/>
    </source>
</evidence>
<dbReference type="Proteomes" id="UP001596012">
    <property type="component" value="Unassembled WGS sequence"/>
</dbReference>
<reference evidence="6" key="1">
    <citation type="journal article" date="2019" name="Int. J. Syst. Evol. Microbiol.">
        <title>The Global Catalogue of Microorganisms (GCM) 10K type strain sequencing project: providing services to taxonomists for standard genome sequencing and annotation.</title>
        <authorList>
            <consortium name="The Broad Institute Genomics Platform"/>
            <consortium name="The Broad Institute Genome Sequencing Center for Infectious Disease"/>
            <person name="Wu L."/>
            <person name="Ma J."/>
        </authorList>
    </citation>
    <scope>NUCLEOTIDE SEQUENCE [LARGE SCALE GENOMIC DNA]</scope>
    <source>
        <strain evidence="6">DT43</strain>
    </source>
</reference>
<dbReference type="InterPro" id="IPR009057">
    <property type="entry name" value="Homeodomain-like_sf"/>
</dbReference>
<protein>
    <submittedName>
        <fullName evidence="5">Helix-turn-helix domain-containing protein</fullName>
    </submittedName>
</protein>